<dbReference type="Proteomes" id="UP000278807">
    <property type="component" value="Unassembled WGS sequence"/>
</dbReference>
<evidence type="ECO:0000313" key="4">
    <source>
        <dbReference type="Proteomes" id="UP000278807"/>
    </source>
</evidence>
<keyword evidence="4" id="KW-1185">Reference proteome</keyword>
<evidence type="ECO:0000313" key="5">
    <source>
        <dbReference type="WBParaSite" id="HNAJ_0000107001-mRNA-1"/>
    </source>
</evidence>
<sequence length="670" mass="74336">MTDCIREELVNGKDECFNKVVQYLDERSNEYYRRLCEVFGSTEYFEHFKQCYQNSVSPYVGDQALSPLHEHLCAILEWRSLLATEVEALQAMKTEIEDYPKDFEIQIRLSESLHEQNRLRRELETLKEQAERLQMENNAYNAIIDEVKKDCNEKIAESNERAKKAEKAFIDLTRHRSVNQTSEYSAMVTKPPDAALQKRTSETMLNAMSPFPFKSSMDKVQSSSSRFKAYSTLTWEGFDSLDEDSSDDEVKKATSVIKSITTPDEPEPKVVELPLSSKQEVSVSISEAQHKIDERPKTPVKEERPSTPEGFVTELPKLDASPIKPTRLENTVDETDRNIRTSLSSTPRKSLPVTPHQAGEISTPEPSTTFASRPNRSNSPVVASSQIKSRNSIAEVCADSAGSDVVDKSVYLQLYDKYLDLQSELEKVSNRQEQSLANNADALSSGVVPCNELGLTTQLNDLRDQVCDTEGQEPNLASPTRISGGDIFSTIPNTPKHFTDWSISLDQTNASNAAMDTSDNDVDSAVKIHRPSLAAEECFYYPLLASSDYLTNDISSSSSSSLSIAVDLTRSRRSVGQQTDLSLLCPNCSSDSVNTHSGLVPLQEVSPSALGVHMLSPASTLQELNVDFSESTARQVSGLEVMESACSPISDLTPKVFLLTLILKISLISS</sequence>
<dbReference type="AlphaFoldDB" id="A0A158QGY0"/>
<protein>
    <submittedName>
        <fullName evidence="5">F-BAR domain-containing protein</fullName>
    </submittedName>
</protein>
<feature type="compositionally biased region" description="Polar residues" evidence="2">
    <location>
        <begin position="276"/>
        <end position="287"/>
    </location>
</feature>
<gene>
    <name evidence="3" type="ORF">HNAJ_LOCUS1070</name>
</gene>
<evidence type="ECO:0000256" key="1">
    <source>
        <dbReference type="SAM" id="Coils"/>
    </source>
</evidence>
<reference evidence="5" key="1">
    <citation type="submission" date="2016-04" db="UniProtKB">
        <authorList>
            <consortium name="WormBaseParasite"/>
        </authorList>
    </citation>
    <scope>IDENTIFICATION</scope>
</reference>
<feature type="compositionally biased region" description="Polar residues" evidence="2">
    <location>
        <begin position="364"/>
        <end position="384"/>
    </location>
</feature>
<feature type="region of interest" description="Disordered" evidence="2">
    <location>
        <begin position="257"/>
        <end position="313"/>
    </location>
</feature>
<dbReference type="WBParaSite" id="HNAJ_0000107001-mRNA-1">
    <property type="protein sequence ID" value="HNAJ_0000107001-mRNA-1"/>
    <property type="gene ID" value="HNAJ_0000107001"/>
</dbReference>
<feature type="coiled-coil region" evidence="1">
    <location>
        <begin position="109"/>
        <end position="168"/>
    </location>
</feature>
<proteinExistence type="predicted"/>
<evidence type="ECO:0000256" key="2">
    <source>
        <dbReference type="SAM" id="MobiDB-lite"/>
    </source>
</evidence>
<evidence type="ECO:0000313" key="3">
    <source>
        <dbReference type="EMBL" id="VDN96929.1"/>
    </source>
</evidence>
<feature type="compositionally biased region" description="Basic and acidic residues" evidence="2">
    <location>
        <begin position="288"/>
        <end position="306"/>
    </location>
</feature>
<name>A0A158QGY0_RODNA</name>
<accession>A0A158QGY0</accession>
<dbReference type="OrthoDB" id="6278530at2759"/>
<organism evidence="5">
    <name type="scientific">Rodentolepis nana</name>
    <name type="common">Dwarf tapeworm</name>
    <name type="synonym">Hymenolepis nana</name>
    <dbReference type="NCBI Taxonomy" id="102285"/>
    <lineage>
        <taxon>Eukaryota</taxon>
        <taxon>Metazoa</taxon>
        <taxon>Spiralia</taxon>
        <taxon>Lophotrochozoa</taxon>
        <taxon>Platyhelminthes</taxon>
        <taxon>Cestoda</taxon>
        <taxon>Eucestoda</taxon>
        <taxon>Cyclophyllidea</taxon>
        <taxon>Hymenolepididae</taxon>
        <taxon>Rodentolepis</taxon>
    </lineage>
</organism>
<feature type="region of interest" description="Disordered" evidence="2">
    <location>
        <begin position="334"/>
        <end position="384"/>
    </location>
</feature>
<dbReference type="EMBL" id="UZAE01000377">
    <property type="protein sequence ID" value="VDN96929.1"/>
    <property type="molecule type" value="Genomic_DNA"/>
</dbReference>
<reference evidence="3 4" key="2">
    <citation type="submission" date="2018-11" db="EMBL/GenBank/DDBJ databases">
        <authorList>
            <consortium name="Pathogen Informatics"/>
        </authorList>
    </citation>
    <scope>NUCLEOTIDE SEQUENCE [LARGE SCALE GENOMIC DNA]</scope>
</reference>
<keyword evidence="1" id="KW-0175">Coiled coil</keyword>